<reference evidence="1" key="2">
    <citation type="submission" date="2023-06" db="EMBL/GenBank/DDBJ databases">
        <authorList>
            <person name="Ma L."/>
            <person name="Liu K.-W."/>
            <person name="Li Z."/>
            <person name="Hsiao Y.-Y."/>
            <person name="Qi Y."/>
            <person name="Fu T."/>
            <person name="Tang G."/>
            <person name="Zhang D."/>
            <person name="Sun W.-H."/>
            <person name="Liu D.-K."/>
            <person name="Li Y."/>
            <person name="Chen G.-Z."/>
            <person name="Liu X.-D."/>
            <person name="Liao X.-Y."/>
            <person name="Jiang Y.-T."/>
            <person name="Yu X."/>
            <person name="Hao Y."/>
            <person name="Huang J."/>
            <person name="Zhao X.-W."/>
            <person name="Ke S."/>
            <person name="Chen Y.-Y."/>
            <person name="Wu W.-L."/>
            <person name="Hsu J.-L."/>
            <person name="Lin Y.-F."/>
            <person name="Huang M.-D."/>
            <person name="Li C.-Y."/>
            <person name="Huang L."/>
            <person name="Wang Z.-W."/>
            <person name="Zhao X."/>
            <person name="Zhong W.-Y."/>
            <person name="Peng D.-H."/>
            <person name="Ahmad S."/>
            <person name="Lan S."/>
            <person name="Zhang J.-S."/>
            <person name="Tsai W.-C."/>
            <person name="Van De Peer Y."/>
            <person name="Liu Z.-J."/>
        </authorList>
    </citation>
    <scope>NUCLEOTIDE SEQUENCE</scope>
    <source>
        <strain evidence="1">SCP</strain>
        <tissue evidence="1">Leaves</tissue>
    </source>
</reference>
<sequence>MDLDEGRGTGTGGSEDNPRIIGRDYAAFADETNLDHCAKYLNQSLVTFGFPASLDLFAGDPEAKAKVGFKAQIEKLQQERFFAV</sequence>
<keyword evidence="2" id="KW-1185">Reference proteome</keyword>
<dbReference type="PANTHER" id="PTHR47057:SF1">
    <property type="entry name" value="AFADIN_ALPHA-ACTININ-BINDING PROTEIN"/>
    <property type="match status" value="1"/>
</dbReference>
<comment type="caution">
    <text evidence="1">The sequence shown here is derived from an EMBL/GenBank/DDBJ whole genome shotgun (WGS) entry which is preliminary data.</text>
</comment>
<dbReference type="EMBL" id="JAUJYN010000006">
    <property type="protein sequence ID" value="KAK1268231.1"/>
    <property type="molecule type" value="Genomic_DNA"/>
</dbReference>
<name>A0AAV9AVA3_ACOGR</name>
<gene>
    <name evidence="1" type="ORF">QJS04_geneDACA013889</name>
</gene>
<dbReference type="PANTHER" id="PTHR47057">
    <property type="entry name" value="AFADIN/ALPHA-ACTININ-BINDING"/>
    <property type="match status" value="1"/>
</dbReference>
<evidence type="ECO:0000313" key="1">
    <source>
        <dbReference type="EMBL" id="KAK1268231.1"/>
    </source>
</evidence>
<dbReference type="Proteomes" id="UP001179952">
    <property type="component" value="Unassembled WGS sequence"/>
</dbReference>
<reference evidence="1" key="1">
    <citation type="journal article" date="2023" name="Nat. Commun.">
        <title>Diploid and tetraploid genomes of Acorus and the evolution of monocots.</title>
        <authorList>
            <person name="Ma L."/>
            <person name="Liu K.W."/>
            <person name="Li Z."/>
            <person name="Hsiao Y.Y."/>
            <person name="Qi Y."/>
            <person name="Fu T."/>
            <person name="Tang G.D."/>
            <person name="Zhang D."/>
            <person name="Sun W.H."/>
            <person name="Liu D.K."/>
            <person name="Li Y."/>
            <person name="Chen G.Z."/>
            <person name="Liu X.D."/>
            <person name="Liao X.Y."/>
            <person name="Jiang Y.T."/>
            <person name="Yu X."/>
            <person name="Hao Y."/>
            <person name="Huang J."/>
            <person name="Zhao X.W."/>
            <person name="Ke S."/>
            <person name="Chen Y.Y."/>
            <person name="Wu W.L."/>
            <person name="Hsu J.L."/>
            <person name="Lin Y.F."/>
            <person name="Huang M.D."/>
            <person name="Li C.Y."/>
            <person name="Huang L."/>
            <person name="Wang Z.W."/>
            <person name="Zhao X."/>
            <person name="Zhong W.Y."/>
            <person name="Peng D.H."/>
            <person name="Ahmad S."/>
            <person name="Lan S."/>
            <person name="Zhang J.S."/>
            <person name="Tsai W.C."/>
            <person name="Van de Peer Y."/>
            <person name="Liu Z.J."/>
        </authorList>
    </citation>
    <scope>NUCLEOTIDE SEQUENCE</scope>
    <source>
        <strain evidence="1">SCP</strain>
    </source>
</reference>
<accession>A0AAV9AVA3</accession>
<proteinExistence type="predicted"/>
<protein>
    <submittedName>
        <fullName evidence="1">Uncharacterized protein</fullName>
    </submittedName>
</protein>
<organism evidence="1 2">
    <name type="scientific">Acorus gramineus</name>
    <name type="common">Dwarf sweet flag</name>
    <dbReference type="NCBI Taxonomy" id="55184"/>
    <lineage>
        <taxon>Eukaryota</taxon>
        <taxon>Viridiplantae</taxon>
        <taxon>Streptophyta</taxon>
        <taxon>Embryophyta</taxon>
        <taxon>Tracheophyta</taxon>
        <taxon>Spermatophyta</taxon>
        <taxon>Magnoliopsida</taxon>
        <taxon>Liliopsida</taxon>
        <taxon>Acoraceae</taxon>
        <taxon>Acorus</taxon>
    </lineage>
</organism>
<evidence type="ECO:0000313" key="2">
    <source>
        <dbReference type="Proteomes" id="UP001179952"/>
    </source>
</evidence>
<dbReference type="AlphaFoldDB" id="A0AAV9AVA3"/>